<evidence type="ECO:0000313" key="1">
    <source>
        <dbReference type="EMBL" id="KAF9523525.1"/>
    </source>
</evidence>
<reference evidence="1" key="1">
    <citation type="submission" date="2020-11" db="EMBL/GenBank/DDBJ databases">
        <authorList>
            <consortium name="DOE Joint Genome Institute"/>
            <person name="Ahrendt S."/>
            <person name="Riley R."/>
            <person name="Andreopoulos W."/>
            <person name="Labutti K."/>
            <person name="Pangilinan J."/>
            <person name="Ruiz-Duenas F.J."/>
            <person name="Barrasa J.M."/>
            <person name="Sanchez-Garcia M."/>
            <person name="Camarero S."/>
            <person name="Miyauchi S."/>
            <person name="Serrano A."/>
            <person name="Linde D."/>
            <person name="Babiker R."/>
            <person name="Drula E."/>
            <person name="Ayuso-Fernandez I."/>
            <person name="Pacheco R."/>
            <person name="Padilla G."/>
            <person name="Ferreira P."/>
            <person name="Barriuso J."/>
            <person name="Kellner H."/>
            <person name="Castanera R."/>
            <person name="Alfaro M."/>
            <person name="Ramirez L."/>
            <person name="Pisabarro A.G."/>
            <person name="Kuo A."/>
            <person name="Tritt A."/>
            <person name="Lipzen A."/>
            <person name="He G."/>
            <person name="Yan M."/>
            <person name="Ng V."/>
            <person name="Cullen D."/>
            <person name="Martin F."/>
            <person name="Rosso M.-N."/>
            <person name="Henrissat B."/>
            <person name="Hibbett D."/>
            <person name="Martinez A.T."/>
            <person name="Grigoriev I.V."/>
        </authorList>
    </citation>
    <scope>NUCLEOTIDE SEQUENCE</scope>
    <source>
        <strain evidence="1">CBS 506.95</strain>
    </source>
</reference>
<organism evidence="1 2">
    <name type="scientific">Crepidotus variabilis</name>
    <dbReference type="NCBI Taxonomy" id="179855"/>
    <lineage>
        <taxon>Eukaryota</taxon>
        <taxon>Fungi</taxon>
        <taxon>Dikarya</taxon>
        <taxon>Basidiomycota</taxon>
        <taxon>Agaricomycotina</taxon>
        <taxon>Agaricomycetes</taxon>
        <taxon>Agaricomycetidae</taxon>
        <taxon>Agaricales</taxon>
        <taxon>Agaricineae</taxon>
        <taxon>Crepidotaceae</taxon>
        <taxon>Crepidotus</taxon>
    </lineage>
</organism>
<proteinExistence type="predicted"/>
<comment type="caution">
    <text evidence="1">The sequence shown here is derived from an EMBL/GenBank/DDBJ whole genome shotgun (WGS) entry which is preliminary data.</text>
</comment>
<evidence type="ECO:0000313" key="2">
    <source>
        <dbReference type="Proteomes" id="UP000807306"/>
    </source>
</evidence>
<sequence length="473" mass="54364">MPPRSSQKTKANQKSQPIFHWINLPREIADLTLSYLKTDKKALLACSLVGREFSAMSARDRFSEIDLPWSDKPGELERAEHLLSALLSSTHISSYARSLSIKFHHYDKAAPVVEIYARCLHQFSKLKTLSLHGDHVWSVIWQSIVPMPMQSGILELLRRNFIDTLYIDRLQGVPYEILTSCAQLSTVAVEYFSFAQSTDPPPAGERLCLTKLENLRLSEATDDDGGNQSFIQWMLKKESLINLSFLNRLTIFLPGNSSSPSYIRDLSQLLSLADRHSLRSLYIDFRRERSIWDQSLPNLSIERFQRLRYLRLHIPWCPERIGMSFGNPFPYVLSLLNQLNCHHSIEEISVKIWPLWEGYHRENMLLLTEEGSTTGLILSEIPSLLRLVFILATKAEKHNKTRPPHVSLLRYALAEAFHQVQDKGLLFFETTSDLNGFGEYDNPSLMETVFPVRSYLQKVGCSGPIHRIQYPDY</sequence>
<dbReference type="Proteomes" id="UP000807306">
    <property type="component" value="Unassembled WGS sequence"/>
</dbReference>
<dbReference type="SUPFAM" id="SSF52047">
    <property type="entry name" value="RNI-like"/>
    <property type="match status" value="1"/>
</dbReference>
<name>A0A9P6E6S7_9AGAR</name>
<dbReference type="OrthoDB" id="2745898at2759"/>
<dbReference type="EMBL" id="MU157915">
    <property type="protein sequence ID" value="KAF9523525.1"/>
    <property type="molecule type" value="Genomic_DNA"/>
</dbReference>
<dbReference type="AlphaFoldDB" id="A0A9P6E6S7"/>
<evidence type="ECO:0008006" key="3">
    <source>
        <dbReference type="Google" id="ProtNLM"/>
    </source>
</evidence>
<gene>
    <name evidence="1" type="ORF">CPB83DRAFT_886848</name>
</gene>
<keyword evidence="2" id="KW-1185">Reference proteome</keyword>
<protein>
    <recommendedName>
        <fullName evidence="3">F-box domain-containing protein</fullName>
    </recommendedName>
</protein>
<accession>A0A9P6E6S7</accession>